<dbReference type="InterPro" id="IPR029063">
    <property type="entry name" value="SAM-dependent_MTases_sf"/>
</dbReference>
<feature type="domain" description="Methyltransferase FkbM" evidence="3">
    <location>
        <begin position="319"/>
        <end position="486"/>
    </location>
</feature>
<keyword evidence="2" id="KW-1133">Transmembrane helix</keyword>
<keyword evidence="2" id="KW-0812">Transmembrane</keyword>
<dbReference type="GO" id="GO:0031902">
    <property type="term" value="C:late endosome membrane"/>
    <property type="evidence" value="ECO:0007669"/>
    <property type="project" value="TreeGrafter"/>
</dbReference>
<dbReference type="Gene3D" id="3.40.50.150">
    <property type="entry name" value="Vaccinia Virus protein VP39"/>
    <property type="match status" value="1"/>
</dbReference>
<dbReference type="AlphaFoldDB" id="A0A7R9A7H5"/>
<dbReference type="GO" id="GO:0005794">
    <property type="term" value="C:Golgi apparatus"/>
    <property type="evidence" value="ECO:0007669"/>
    <property type="project" value="TreeGrafter"/>
</dbReference>
<dbReference type="GO" id="GO:0005789">
    <property type="term" value="C:endoplasmic reticulum membrane"/>
    <property type="evidence" value="ECO:0007669"/>
    <property type="project" value="TreeGrafter"/>
</dbReference>
<dbReference type="PANTHER" id="PTHR34009">
    <property type="entry name" value="PROTEIN STAR"/>
    <property type="match status" value="1"/>
</dbReference>
<dbReference type="GO" id="GO:0005886">
    <property type="term" value="C:plasma membrane"/>
    <property type="evidence" value="ECO:0007669"/>
    <property type="project" value="TreeGrafter"/>
</dbReference>
<protein>
    <recommendedName>
        <fullName evidence="3">Methyltransferase FkbM domain-containing protein</fullName>
    </recommendedName>
</protein>
<feature type="compositionally biased region" description="Basic and acidic residues" evidence="1">
    <location>
        <begin position="280"/>
        <end position="290"/>
    </location>
</feature>
<name>A0A7R9A7H5_9CRUS</name>
<reference evidence="4" key="1">
    <citation type="submission" date="2020-11" db="EMBL/GenBank/DDBJ databases">
        <authorList>
            <person name="Tran Van P."/>
        </authorList>
    </citation>
    <scope>NUCLEOTIDE SEQUENCE</scope>
</reference>
<evidence type="ECO:0000256" key="2">
    <source>
        <dbReference type="SAM" id="Phobius"/>
    </source>
</evidence>
<feature type="transmembrane region" description="Helical" evidence="2">
    <location>
        <begin position="516"/>
        <end position="535"/>
    </location>
</feature>
<dbReference type="InterPro" id="IPR006342">
    <property type="entry name" value="FkbM_mtfrase"/>
</dbReference>
<dbReference type="GO" id="GO:0006888">
    <property type="term" value="P:endoplasmic reticulum to Golgi vesicle-mediated transport"/>
    <property type="evidence" value="ECO:0007669"/>
    <property type="project" value="TreeGrafter"/>
</dbReference>
<dbReference type="EMBL" id="CAJPEV010001585">
    <property type="protein sequence ID" value="CAG0893397.1"/>
    <property type="molecule type" value="Genomic_DNA"/>
</dbReference>
<gene>
    <name evidence="4" type="ORF">DSTB1V02_LOCUS7620</name>
</gene>
<dbReference type="OrthoDB" id="6357215at2759"/>
<dbReference type="PANTHER" id="PTHR34009:SF2">
    <property type="entry name" value="PROTEIN STAR"/>
    <property type="match status" value="1"/>
</dbReference>
<dbReference type="GO" id="GO:0016197">
    <property type="term" value="P:endosomal transport"/>
    <property type="evidence" value="ECO:0007669"/>
    <property type="project" value="TreeGrafter"/>
</dbReference>
<evidence type="ECO:0000259" key="3">
    <source>
        <dbReference type="Pfam" id="PF05050"/>
    </source>
</evidence>
<keyword evidence="2" id="KW-0472">Membrane</keyword>
<dbReference type="Pfam" id="PF05050">
    <property type="entry name" value="Methyltransf_21"/>
    <property type="match status" value="1"/>
</dbReference>
<evidence type="ECO:0000313" key="4">
    <source>
        <dbReference type="EMBL" id="CAD7247795.1"/>
    </source>
</evidence>
<feature type="region of interest" description="Disordered" evidence="1">
    <location>
        <begin position="1"/>
        <end position="24"/>
    </location>
</feature>
<dbReference type="InterPro" id="IPR053202">
    <property type="entry name" value="EGF_Rcpt_Signaling_Reg"/>
</dbReference>
<organism evidence="4">
    <name type="scientific">Darwinula stevensoni</name>
    <dbReference type="NCBI Taxonomy" id="69355"/>
    <lineage>
        <taxon>Eukaryota</taxon>
        <taxon>Metazoa</taxon>
        <taxon>Ecdysozoa</taxon>
        <taxon>Arthropoda</taxon>
        <taxon>Crustacea</taxon>
        <taxon>Oligostraca</taxon>
        <taxon>Ostracoda</taxon>
        <taxon>Podocopa</taxon>
        <taxon>Podocopida</taxon>
        <taxon>Darwinulocopina</taxon>
        <taxon>Darwinuloidea</taxon>
        <taxon>Darwinulidae</taxon>
        <taxon>Darwinula</taxon>
    </lineage>
</organism>
<proteinExistence type="predicted"/>
<accession>A0A7R9A7H5</accession>
<dbReference type="Proteomes" id="UP000677054">
    <property type="component" value="Unassembled WGS sequence"/>
</dbReference>
<feature type="non-terminal residue" evidence="4">
    <location>
        <position position="852"/>
    </location>
</feature>
<keyword evidence="5" id="KW-1185">Reference proteome</keyword>
<sequence>MIHPSFPGDSRLTSNDSEDPSEGGITKRIIVPLFPVQRRCCNFFVEAGALDGRRNSKTLHLEETYKWTGLLVEPNPHLFHKMTRQKRNAWLAPYCLSPTDEIKQARVVGVSLRPKLFDCLWGKCEQQRRENEGSGEGQAHQLRGRGQVLSSSHALGCFGHPDCPFLQRGLGARRTAGSGKGRPTNYVAVVRCYPLRMLLDALGIRTVHFFSVDLERVELQALKTLPFHRIEFQVIQVKCMLDEGVEGILKEFLLSLGSYSDCVCEPPKDRLGMVPPPLEADSRLTSRDGEDPSEGGITKRIIAPLFPFQNRHNKFFVEAGALDGRTISKTFHLEESYGWTGLLAEPRPHLYNKMTTRKRNAWLAPYCLSPEDAVLQEVMEYPYDPNDPIGPWRREVSIERNGKGPMKNGTTIYSALVKCYPLHMLLDALDIRTVHFFSLDVEGLELQVLKTLPFHRINFQVIQVKYPFADERKKPLKEFLLSLGYKLVCDEHGEFVFANMTASVLMANFQKFSTHLLSYYSCVVVLVIVLSFHLFTSTSNTRCVYYPSKDALGMIPPALEGNASLPSSDGEDPSEGGITKRIIAPLFPVQNRYSKFFVEAGALDGKTISKTLYLEEAYGWTGLLLEPNPHLFQKMTMQGRNAWLGPYCLSPDVTIIHDVMEYPYDPNDPIASWGGGISKKGKVKGPVKDGTTIYSALVKCYPLHMLLDALDIKTVHFFSLDVEGLELQNRYSKFFVEAGALDGKTISKTLYLEEAYGWTGLLLEPNPHLFQKMTMQGRNAWLGPYCLSPDVTIIHDVMEYPYDPNDPIASWGGGISKKGKVKGPVKDGTTIYSALVKCYPLHMLLDALDIKT</sequence>
<evidence type="ECO:0000313" key="5">
    <source>
        <dbReference type="Proteomes" id="UP000677054"/>
    </source>
</evidence>
<feature type="region of interest" description="Disordered" evidence="1">
    <location>
        <begin position="273"/>
        <end position="295"/>
    </location>
</feature>
<dbReference type="EMBL" id="LR901102">
    <property type="protein sequence ID" value="CAD7247795.1"/>
    <property type="molecule type" value="Genomic_DNA"/>
</dbReference>
<evidence type="ECO:0000256" key="1">
    <source>
        <dbReference type="SAM" id="MobiDB-lite"/>
    </source>
</evidence>